<accession>F4KTB6</accession>
<dbReference type="EMBL" id="CP002691">
    <property type="protein sequence ID" value="AEE51173.1"/>
    <property type="molecule type" value="Genomic_DNA"/>
</dbReference>
<evidence type="ECO:0008006" key="3">
    <source>
        <dbReference type="Google" id="ProtNLM"/>
    </source>
</evidence>
<keyword evidence="2" id="KW-1185">Reference proteome</keyword>
<reference evidence="1 2" key="1">
    <citation type="journal article" date="2011" name="Stand. Genomic Sci.">
        <title>Complete genome sequence of Haliscomenobacter hydrossis type strain (O).</title>
        <authorList>
            <consortium name="US DOE Joint Genome Institute (JGI-PGF)"/>
            <person name="Daligault H."/>
            <person name="Lapidus A."/>
            <person name="Zeytun A."/>
            <person name="Nolan M."/>
            <person name="Lucas S."/>
            <person name="Del Rio T.G."/>
            <person name="Tice H."/>
            <person name="Cheng J.F."/>
            <person name="Tapia R."/>
            <person name="Han C."/>
            <person name="Goodwin L."/>
            <person name="Pitluck S."/>
            <person name="Liolios K."/>
            <person name="Pagani I."/>
            <person name="Ivanova N."/>
            <person name="Huntemann M."/>
            <person name="Mavromatis K."/>
            <person name="Mikhailova N."/>
            <person name="Pati A."/>
            <person name="Chen A."/>
            <person name="Palaniappan K."/>
            <person name="Land M."/>
            <person name="Hauser L."/>
            <person name="Brambilla E.M."/>
            <person name="Rohde M."/>
            <person name="Verbarg S."/>
            <person name="Goker M."/>
            <person name="Bristow J."/>
            <person name="Eisen J.A."/>
            <person name="Markowitz V."/>
            <person name="Hugenholtz P."/>
            <person name="Kyrpides N.C."/>
            <person name="Klenk H.P."/>
            <person name="Woyke T."/>
        </authorList>
    </citation>
    <scope>NUCLEOTIDE SEQUENCE [LARGE SCALE GENOMIC DNA]</scope>
    <source>
        <strain evidence="2">ATCC 27775 / DSM 1100 / LMG 10767 / O</strain>
    </source>
</reference>
<protein>
    <recommendedName>
        <fullName evidence="3">DUF4920 domain-containing protein</fullName>
    </recommendedName>
</protein>
<evidence type="ECO:0000313" key="2">
    <source>
        <dbReference type="Proteomes" id="UP000008461"/>
    </source>
</evidence>
<dbReference type="OrthoDB" id="129527at2"/>
<gene>
    <name evidence="1" type="ordered locus">Halhy_3314</name>
</gene>
<dbReference type="eggNOG" id="ENOG5031D3D">
    <property type="taxonomic scope" value="Bacteria"/>
</dbReference>
<dbReference type="RefSeq" id="WP_013765714.1">
    <property type="nucleotide sequence ID" value="NC_015510.1"/>
</dbReference>
<name>F4KTB6_HALH1</name>
<dbReference type="KEGG" id="hhy:Halhy_3314"/>
<dbReference type="HOGENOM" id="CLU_133122_0_0_10"/>
<proteinExistence type="predicted"/>
<dbReference type="PROSITE" id="PS51257">
    <property type="entry name" value="PROKAR_LIPOPROTEIN"/>
    <property type="match status" value="1"/>
</dbReference>
<dbReference type="Proteomes" id="UP000008461">
    <property type="component" value="Chromosome"/>
</dbReference>
<evidence type="ECO:0000313" key="1">
    <source>
        <dbReference type="EMBL" id="AEE51173.1"/>
    </source>
</evidence>
<dbReference type="STRING" id="760192.Halhy_3314"/>
<dbReference type="Pfam" id="PF16267">
    <property type="entry name" value="DUF4920"/>
    <property type="match status" value="1"/>
</dbReference>
<organism evidence="1 2">
    <name type="scientific">Haliscomenobacter hydrossis (strain ATCC 27775 / DSM 1100 / LMG 10767 / O)</name>
    <dbReference type="NCBI Taxonomy" id="760192"/>
    <lineage>
        <taxon>Bacteria</taxon>
        <taxon>Pseudomonadati</taxon>
        <taxon>Bacteroidota</taxon>
        <taxon>Saprospiria</taxon>
        <taxon>Saprospirales</taxon>
        <taxon>Haliscomenobacteraceae</taxon>
        <taxon>Haliscomenobacter</taxon>
    </lineage>
</organism>
<dbReference type="InterPro" id="IPR032577">
    <property type="entry name" value="DUF4920"/>
</dbReference>
<reference key="2">
    <citation type="submission" date="2011-04" db="EMBL/GenBank/DDBJ databases">
        <title>Complete sequence of chromosome of Haliscomenobacter hydrossis DSM 1100.</title>
        <authorList>
            <consortium name="US DOE Joint Genome Institute (JGI-PGF)"/>
            <person name="Lucas S."/>
            <person name="Han J."/>
            <person name="Lapidus A."/>
            <person name="Bruce D."/>
            <person name="Goodwin L."/>
            <person name="Pitluck S."/>
            <person name="Peters L."/>
            <person name="Kyrpides N."/>
            <person name="Mavromatis K."/>
            <person name="Ivanova N."/>
            <person name="Ovchinnikova G."/>
            <person name="Pagani I."/>
            <person name="Daligault H."/>
            <person name="Detter J.C."/>
            <person name="Han C."/>
            <person name="Land M."/>
            <person name="Hauser L."/>
            <person name="Markowitz V."/>
            <person name="Cheng J.-F."/>
            <person name="Hugenholtz P."/>
            <person name="Woyke T."/>
            <person name="Wu D."/>
            <person name="Verbarg S."/>
            <person name="Frueling A."/>
            <person name="Brambilla E."/>
            <person name="Klenk H.-P."/>
            <person name="Eisen J.A."/>
        </authorList>
    </citation>
    <scope>NUCLEOTIDE SEQUENCE</scope>
    <source>
        <strain>DSM 1100</strain>
    </source>
</reference>
<dbReference type="AlphaFoldDB" id="F4KTB6"/>
<sequence length="160" mass="17608">MKRFFLFLVVATTIFACNSTKNSVSDKGDGKHFGAKIKPTGAISYDALLAELDAKDSLKVKVVGKVEGVCQVKGCWMNIISDAEGKPKMFVKFKDYAFFMPKDISGRKVVMQGMAYREVTPVDELRHYAEDAGKSAAEIALITKPKEELKFMASGVVLLD</sequence>